<dbReference type="Pfam" id="PF16296">
    <property type="entry name" value="TM_PBP2_N"/>
    <property type="match status" value="1"/>
</dbReference>
<feature type="transmembrane region" description="Helical" evidence="9">
    <location>
        <begin position="341"/>
        <end position="359"/>
    </location>
</feature>
<dbReference type="EMBL" id="JAUHPX010000008">
    <property type="protein sequence ID" value="MDN4488872.1"/>
    <property type="molecule type" value="Genomic_DNA"/>
</dbReference>
<dbReference type="InterPro" id="IPR035277">
    <property type="entry name" value="MalF_N"/>
</dbReference>
<evidence type="ECO:0000256" key="2">
    <source>
        <dbReference type="ARBA" id="ARBA00009047"/>
    </source>
</evidence>
<dbReference type="GO" id="GO:1990060">
    <property type="term" value="C:maltose transport complex"/>
    <property type="evidence" value="ECO:0007669"/>
    <property type="project" value="TreeGrafter"/>
</dbReference>
<proteinExistence type="inferred from homology"/>
<sequence length="536" mass="58629">MSTGQDVAQAEPQQRPRESHARQISGFGVGFIVKLVLMMLVNALGVAIIMSAWNAQAWNILAISVIFLIVADWVYFSKRMLPLKYIYPGLVFLLVFQVFVMAYTAYVATTNYGAGHNVSQAQAVESALIQDERQVEGSPVYPIAVVRDGDTLGFAIGDDGTVSVGTEEQPLSEVADATVDDSGRPASVPGWEIVPRAELLSDQALAQEVTALRVPVSDEADDGSLRTREGSTASIYRSSLEWDAETETLTNTDTGVVYTPNEEGTFVGDDGSTLPVGYIVNVGFDNFVRAVTDSDLAKPLLRVTVWTFAFAFLTVATSFLLGLFFALIYNDDRLRGKKTMRMLFILPYAFPAFLTALLWRGMLNPEFGVINKWFFFGADINWLGDPWLAKFSLLFVNLWLSYPYWFLVCTGALQSLSSETIEAAKIDGAGKWRQFRSITFPLLMVSTAPLAIASFAFNFNNFTIIYMLTNGGPRFPDTSVPLGATDILISAIYQISGVAGGRADYGLAAALSVVVFIVVGAVSAIAFRQTKKLEEF</sequence>
<dbReference type="SUPFAM" id="SSF161098">
    <property type="entry name" value="MetI-like"/>
    <property type="match status" value="1"/>
</dbReference>
<evidence type="ECO:0000256" key="10">
    <source>
        <dbReference type="RuleBase" id="RU367050"/>
    </source>
</evidence>
<dbReference type="PANTHER" id="PTHR47314">
    <property type="entry name" value="MALTOSE/MALTODEXTRIN TRANSPORT SYSTEM PERMEASE PROTEIN MALF"/>
    <property type="match status" value="1"/>
</dbReference>
<feature type="transmembrane region" description="Helical" evidence="9">
    <location>
        <begin position="505"/>
        <end position="527"/>
    </location>
</feature>
<evidence type="ECO:0000256" key="5">
    <source>
        <dbReference type="ARBA" id="ARBA00022597"/>
    </source>
</evidence>
<reference evidence="13" key="1">
    <citation type="submission" date="2023-06" db="EMBL/GenBank/DDBJ databases">
        <title>Sysu t00039.</title>
        <authorList>
            <person name="Gao L."/>
            <person name="Fang B.-Z."/>
            <person name="Li W.-J."/>
        </authorList>
    </citation>
    <scope>NUCLEOTIDE SEQUENCE</scope>
    <source>
        <strain evidence="13">SYSU T00039</strain>
    </source>
</reference>
<accession>A0AAW7MAH3</accession>
<keyword evidence="8 9" id="KW-0472">Membrane</keyword>
<evidence type="ECO:0000256" key="7">
    <source>
        <dbReference type="ARBA" id="ARBA00022989"/>
    </source>
</evidence>
<evidence type="ECO:0000313" key="13">
    <source>
        <dbReference type="EMBL" id="MDN4488872.1"/>
    </source>
</evidence>
<dbReference type="GO" id="GO:0015423">
    <property type="term" value="F:ABC-type maltose transporter activity"/>
    <property type="evidence" value="ECO:0007669"/>
    <property type="project" value="TreeGrafter"/>
</dbReference>
<evidence type="ECO:0000256" key="1">
    <source>
        <dbReference type="ARBA" id="ARBA00004651"/>
    </source>
</evidence>
<dbReference type="Gene3D" id="1.10.3720.10">
    <property type="entry name" value="MetI-like"/>
    <property type="match status" value="1"/>
</dbReference>
<dbReference type="Proteomes" id="UP001172737">
    <property type="component" value="Unassembled WGS sequence"/>
</dbReference>
<feature type="domain" description="ABC transmembrane type-1" evidence="11">
    <location>
        <begin position="304"/>
        <end position="526"/>
    </location>
</feature>
<dbReference type="InterPro" id="IPR035906">
    <property type="entry name" value="MetI-like_sf"/>
</dbReference>
<dbReference type="GO" id="GO:0042956">
    <property type="term" value="P:maltodextrin transmembrane transport"/>
    <property type="evidence" value="ECO:0007669"/>
    <property type="project" value="TreeGrafter"/>
</dbReference>
<evidence type="ECO:0000313" key="15">
    <source>
        <dbReference type="Proteomes" id="UP001172756"/>
    </source>
</evidence>
<evidence type="ECO:0000256" key="9">
    <source>
        <dbReference type="RuleBase" id="RU363032"/>
    </source>
</evidence>
<organism evidence="13 14">
    <name type="scientific">Demequina lignilytica</name>
    <dbReference type="NCBI Taxonomy" id="3051663"/>
    <lineage>
        <taxon>Bacteria</taxon>
        <taxon>Bacillati</taxon>
        <taxon>Actinomycetota</taxon>
        <taxon>Actinomycetes</taxon>
        <taxon>Micrococcales</taxon>
        <taxon>Demequinaceae</taxon>
        <taxon>Demequina</taxon>
    </lineage>
</organism>
<comment type="function">
    <text evidence="10">Part of the ABC transporter complex MalEFGK involved in maltose/maltodextrin import. Probably responsible for the translocation of the substrate across the membrane.</text>
</comment>
<feature type="transmembrane region" description="Helical" evidence="9">
    <location>
        <begin position="391"/>
        <end position="416"/>
    </location>
</feature>
<comment type="caution">
    <text evidence="13">The sequence shown here is derived from an EMBL/GenBank/DDBJ whole genome shotgun (WGS) entry which is preliminary data.</text>
</comment>
<feature type="transmembrane region" description="Helical" evidence="9">
    <location>
        <begin position="437"/>
        <end position="457"/>
    </location>
</feature>
<comment type="subcellular location">
    <subcellularLocation>
        <location evidence="1 9">Cell membrane</location>
        <topology evidence="1 9">Multi-pass membrane protein</topology>
    </subcellularLocation>
</comment>
<evidence type="ECO:0000256" key="6">
    <source>
        <dbReference type="ARBA" id="ARBA00022692"/>
    </source>
</evidence>
<keyword evidence="14" id="KW-1185">Reference proteome</keyword>
<evidence type="ECO:0000256" key="4">
    <source>
        <dbReference type="ARBA" id="ARBA00022475"/>
    </source>
</evidence>
<keyword evidence="6 9" id="KW-0812">Transmembrane</keyword>
<dbReference type="Proteomes" id="UP001172756">
    <property type="component" value="Unassembled WGS sequence"/>
</dbReference>
<name>A0AAW7MAH3_9MICO</name>
<dbReference type="Gene3D" id="3.10.650.10">
    <property type="entry name" value="MalF N-terminal region-like"/>
    <property type="match status" value="1"/>
</dbReference>
<dbReference type="PROSITE" id="PS50928">
    <property type="entry name" value="ABC_TM1"/>
    <property type="match status" value="1"/>
</dbReference>
<dbReference type="InterPro" id="IPR000515">
    <property type="entry name" value="MetI-like"/>
</dbReference>
<feature type="transmembrane region" description="Helical" evidence="9">
    <location>
        <begin position="305"/>
        <end position="329"/>
    </location>
</feature>
<reference evidence="12 15" key="2">
    <citation type="submission" date="2023-06" db="EMBL/GenBank/DDBJ databases">
        <title>SYSU T0a273.</title>
        <authorList>
            <person name="Gao L."/>
            <person name="Fang B.-Z."/>
            <person name="Li W.-J."/>
        </authorList>
    </citation>
    <scope>NUCLEOTIDE SEQUENCE [LARGE SCALE GENOMIC DNA]</scope>
    <source>
        <strain evidence="12 15">SYSU T0a273</strain>
    </source>
</reference>
<dbReference type="InterPro" id="IPR032550">
    <property type="entry name" value="TM_PBP2_N"/>
</dbReference>
<keyword evidence="4 10" id="KW-1003">Cell membrane</keyword>
<dbReference type="RefSeq" id="WP_301121000.1">
    <property type="nucleotide sequence ID" value="NZ_JAUHPX010000008.1"/>
</dbReference>
<feature type="transmembrane region" description="Helical" evidence="9">
    <location>
        <begin position="24"/>
        <end position="50"/>
    </location>
</feature>
<dbReference type="EMBL" id="JAUHQB010000008">
    <property type="protein sequence ID" value="MDN4484127.1"/>
    <property type="molecule type" value="Genomic_DNA"/>
</dbReference>
<dbReference type="Pfam" id="PF00528">
    <property type="entry name" value="BPD_transp_1"/>
    <property type="match status" value="1"/>
</dbReference>
<evidence type="ECO:0000256" key="3">
    <source>
        <dbReference type="ARBA" id="ARBA00022448"/>
    </source>
</evidence>
<feature type="transmembrane region" description="Helical" evidence="9">
    <location>
        <begin position="85"/>
        <end position="106"/>
    </location>
</feature>
<evidence type="ECO:0000259" key="11">
    <source>
        <dbReference type="PROSITE" id="PS50928"/>
    </source>
</evidence>
<comment type="similarity">
    <text evidence="2 10">Belongs to the binding-protein-dependent transport system permease family. MalFG subfamily.</text>
</comment>
<evidence type="ECO:0000313" key="14">
    <source>
        <dbReference type="Proteomes" id="UP001172737"/>
    </source>
</evidence>
<dbReference type="PANTHER" id="PTHR47314:SF1">
    <property type="entry name" value="MALTOSE_MALTODEXTRIN TRANSPORT SYSTEM PERMEASE PROTEIN MALF"/>
    <property type="match status" value="1"/>
</dbReference>
<evidence type="ECO:0000256" key="8">
    <source>
        <dbReference type="ARBA" id="ARBA00023136"/>
    </source>
</evidence>
<dbReference type="CDD" id="cd06261">
    <property type="entry name" value="TM_PBP2"/>
    <property type="match status" value="1"/>
</dbReference>
<keyword evidence="3 9" id="KW-0813">Transport</keyword>
<protein>
    <recommendedName>
        <fullName evidence="10">Maltose/maltodextrin transport system permease protein</fullName>
    </recommendedName>
</protein>
<dbReference type="SUPFAM" id="SSF160964">
    <property type="entry name" value="MalF N-terminal region-like"/>
    <property type="match status" value="1"/>
</dbReference>
<evidence type="ECO:0000313" key="12">
    <source>
        <dbReference type="EMBL" id="MDN4484127.1"/>
    </source>
</evidence>
<dbReference type="Gene3D" id="1.20.58.370">
    <property type="entry name" value="MalF N-terminal region-like"/>
    <property type="match status" value="1"/>
</dbReference>
<keyword evidence="5 10" id="KW-0762">Sugar transport</keyword>
<gene>
    <name evidence="12" type="ORF">QQ002_11300</name>
    <name evidence="13" type="ORF">QQX10_11925</name>
</gene>
<keyword evidence="7 9" id="KW-1133">Transmembrane helix</keyword>
<dbReference type="AlphaFoldDB" id="A0AAW7MAH3"/>
<feature type="transmembrane region" description="Helical" evidence="9">
    <location>
        <begin position="56"/>
        <end position="76"/>
    </location>
</feature>